<evidence type="ECO:0000313" key="3">
    <source>
        <dbReference type="Proteomes" id="UP000178606"/>
    </source>
</evidence>
<dbReference type="Gene3D" id="3.30.460.10">
    <property type="entry name" value="Beta Polymerase, domain 2"/>
    <property type="match status" value="1"/>
</dbReference>
<gene>
    <name evidence="2" type="ORF">A3F84_27150</name>
</gene>
<dbReference type="Pfam" id="PF01909">
    <property type="entry name" value="NTP_transf_2"/>
    <property type="match status" value="1"/>
</dbReference>
<dbReference type="PANTHER" id="PTHR43449">
    <property type="entry name" value="NUCLEOTIDYLTRANSFERASE"/>
    <property type="match status" value="1"/>
</dbReference>
<reference evidence="2 3" key="1">
    <citation type="journal article" date="2016" name="Nat. Commun.">
        <title>Thousands of microbial genomes shed light on interconnected biogeochemical processes in an aquifer system.</title>
        <authorList>
            <person name="Anantharaman K."/>
            <person name="Brown C.T."/>
            <person name="Hug L.A."/>
            <person name="Sharon I."/>
            <person name="Castelle C.J."/>
            <person name="Probst A.J."/>
            <person name="Thomas B.C."/>
            <person name="Singh A."/>
            <person name="Wilkins M.J."/>
            <person name="Karaoz U."/>
            <person name="Brodie E.L."/>
            <person name="Williams K.H."/>
            <person name="Hubbard S.S."/>
            <person name="Banfield J.F."/>
        </authorList>
    </citation>
    <scope>NUCLEOTIDE SEQUENCE [LARGE SCALE GENOMIC DNA]</scope>
    <source>
        <strain evidence="3">RIFCSPLOWO2_12_FULL_64_10</strain>
    </source>
</reference>
<evidence type="ECO:0000259" key="1">
    <source>
        <dbReference type="Pfam" id="PF01909"/>
    </source>
</evidence>
<name>A0A1F6CAW6_HANXR</name>
<feature type="domain" description="Polymerase nucleotidyl transferase" evidence="1">
    <location>
        <begin position="24"/>
        <end position="100"/>
    </location>
</feature>
<dbReference type="InterPro" id="IPR043519">
    <property type="entry name" value="NT_sf"/>
</dbReference>
<dbReference type="Proteomes" id="UP000178606">
    <property type="component" value="Unassembled WGS sequence"/>
</dbReference>
<dbReference type="PANTHER" id="PTHR43449:SF3">
    <property type="entry name" value="POLYMERASE NUCLEOTIDYL TRANSFERASE DOMAIN-CONTAINING PROTEIN"/>
    <property type="match status" value="1"/>
</dbReference>
<evidence type="ECO:0000313" key="2">
    <source>
        <dbReference type="EMBL" id="OGG46319.1"/>
    </source>
</evidence>
<dbReference type="CDD" id="cd05403">
    <property type="entry name" value="NT_KNTase_like"/>
    <property type="match status" value="1"/>
</dbReference>
<accession>A0A1F6CAW6</accession>
<comment type="caution">
    <text evidence="2">The sequence shown here is derived from an EMBL/GenBank/DDBJ whole genome shotgun (WGS) entry which is preliminary data.</text>
</comment>
<proteinExistence type="predicted"/>
<protein>
    <recommendedName>
        <fullName evidence="1">Polymerase nucleotidyl transferase domain-containing protein</fullName>
    </recommendedName>
</protein>
<sequence length="120" mass="13607">MRTRSSDTVRVRFLDGGRVVGELRRTAQELVAGCPNVQEVRLFGSLAKGNYAPGSDADVLIVLREDERPLLDRIPEFLRWFLKVSVPVEVFPYTCEEVERMRGRGVSFIKGIDREGIRLA</sequence>
<dbReference type="GO" id="GO:0016779">
    <property type="term" value="F:nucleotidyltransferase activity"/>
    <property type="evidence" value="ECO:0007669"/>
    <property type="project" value="InterPro"/>
</dbReference>
<dbReference type="SUPFAM" id="SSF81301">
    <property type="entry name" value="Nucleotidyltransferase"/>
    <property type="match status" value="1"/>
</dbReference>
<dbReference type="EMBL" id="MFKF01000324">
    <property type="protein sequence ID" value="OGG46319.1"/>
    <property type="molecule type" value="Genomic_DNA"/>
</dbReference>
<organism evidence="2 3">
    <name type="scientific">Handelsmanbacteria sp. (strain RIFCSPLOWO2_12_FULL_64_10)</name>
    <dbReference type="NCBI Taxonomy" id="1817868"/>
    <lineage>
        <taxon>Bacteria</taxon>
        <taxon>Candidatus Handelsmaniibacteriota</taxon>
    </lineage>
</organism>
<dbReference type="AlphaFoldDB" id="A0A1F6CAW6"/>
<dbReference type="InterPro" id="IPR002934">
    <property type="entry name" value="Polymerase_NTP_transf_dom"/>
</dbReference>